<protein>
    <recommendedName>
        <fullName evidence="2">Integrase catalytic domain-containing protein</fullName>
    </recommendedName>
</protein>
<feature type="region of interest" description="Disordered" evidence="1">
    <location>
        <begin position="1"/>
        <end position="101"/>
    </location>
</feature>
<dbReference type="Pfam" id="PF00078">
    <property type="entry name" value="RVT_1"/>
    <property type="match status" value="1"/>
</dbReference>
<dbReference type="GO" id="GO:0015074">
    <property type="term" value="P:DNA integration"/>
    <property type="evidence" value="ECO:0007669"/>
    <property type="project" value="InterPro"/>
</dbReference>
<dbReference type="InterPro" id="IPR043128">
    <property type="entry name" value="Rev_trsase/Diguanyl_cyclase"/>
</dbReference>
<feature type="compositionally biased region" description="Polar residues" evidence="1">
    <location>
        <begin position="47"/>
        <end position="60"/>
    </location>
</feature>
<organism evidence="3 4">
    <name type="scientific">Arabidopsis thaliana</name>
    <name type="common">Mouse-ear cress</name>
    <dbReference type="NCBI Taxonomy" id="3702"/>
    <lineage>
        <taxon>Eukaryota</taxon>
        <taxon>Viridiplantae</taxon>
        <taxon>Streptophyta</taxon>
        <taxon>Embryophyta</taxon>
        <taxon>Tracheophyta</taxon>
        <taxon>Spermatophyta</taxon>
        <taxon>Magnoliopsida</taxon>
        <taxon>eudicotyledons</taxon>
        <taxon>Gunneridae</taxon>
        <taxon>Pentapetalae</taxon>
        <taxon>rosids</taxon>
        <taxon>malvids</taxon>
        <taxon>Brassicales</taxon>
        <taxon>Brassicaceae</taxon>
        <taxon>Camelineae</taxon>
        <taxon>Arabidopsis</taxon>
    </lineage>
</organism>
<feature type="region of interest" description="Disordered" evidence="1">
    <location>
        <begin position="119"/>
        <end position="144"/>
    </location>
</feature>
<dbReference type="AlphaFoldDB" id="A0A178U717"/>
<dbReference type="Gene3D" id="3.30.420.10">
    <property type="entry name" value="Ribonuclease H-like superfamily/Ribonuclease H"/>
    <property type="match status" value="2"/>
</dbReference>
<proteinExistence type="predicted"/>
<feature type="compositionally biased region" description="Polar residues" evidence="1">
    <location>
        <begin position="1"/>
        <end position="23"/>
    </location>
</feature>
<dbReference type="PANTHER" id="PTHR48475">
    <property type="entry name" value="RIBONUCLEASE H"/>
    <property type="match status" value="1"/>
</dbReference>
<comment type="caution">
    <text evidence="3">The sequence shown here is derived from an EMBL/GenBank/DDBJ whole genome shotgun (WGS) entry which is preliminary data.</text>
</comment>
<reference evidence="4" key="1">
    <citation type="journal article" date="2016" name="Proc. Natl. Acad. Sci. U.S.A.">
        <title>Chromosome-level assembly of Arabidopsis thaliana Ler reveals the extent of translocation and inversion polymorphisms.</title>
        <authorList>
            <person name="Zapata L."/>
            <person name="Ding J."/>
            <person name="Willing E.M."/>
            <person name="Hartwig B."/>
            <person name="Bezdan D."/>
            <person name="Jiao W.B."/>
            <person name="Patel V."/>
            <person name="Velikkakam James G."/>
            <person name="Koornneef M."/>
            <person name="Ossowski S."/>
            <person name="Schneeberger K."/>
        </authorList>
    </citation>
    <scope>NUCLEOTIDE SEQUENCE [LARGE SCALE GENOMIC DNA]</scope>
    <source>
        <strain evidence="4">cv. Landsberg erecta</strain>
    </source>
</reference>
<dbReference type="GO" id="GO:0003676">
    <property type="term" value="F:nucleic acid binding"/>
    <property type="evidence" value="ECO:0007669"/>
    <property type="project" value="InterPro"/>
</dbReference>
<evidence type="ECO:0000256" key="1">
    <source>
        <dbReference type="SAM" id="MobiDB-lite"/>
    </source>
</evidence>
<dbReference type="InterPro" id="IPR012337">
    <property type="entry name" value="RNaseH-like_sf"/>
</dbReference>
<dbReference type="InterPro" id="IPR001584">
    <property type="entry name" value="Integrase_cat-core"/>
</dbReference>
<gene>
    <name evidence="3" type="ORF">AXX17_ATUG00530</name>
</gene>
<evidence type="ECO:0000313" key="3">
    <source>
        <dbReference type="EMBL" id="OAO89425.1"/>
    </source>
</evidence>
<dbReference type="SUPFAM" id="SSF56672">
    <property type="entry name" value="DNA/RNA polymerases"/>
    <property type="match status" value="1"/>
</dbReference>
<feature type="domain" description="Integrase catalytic" evidence="2">
    <location>
        <begin position="935"/>
        <end position="1044"/>
    </location>
</feature>
<accession>A0A178U717</accession>
<name>A0A178U717_ARATH</name>
<dbReference type="PANTHER" id="PTHR48475:SF2">
    <property type="entry name" value="RIBONUCLEASE H"/>
    <property type="match status" value="1"/>
</dbReference>
<dbReference type="InterPro" id="IPR036397">
    <property type="entry name" value="RNaseH_sf"/>
</dbReference>
<dbReference type="InterPro" id="IPR043502">
    <property type="entry name" value="DNA/RNA_pol_sf"/>
</dbReference>
<dbReference type="Gene3D" id="3.30.70.270">
    <property type="match status" value="2"/>
</dbReference>
<feature type="region of interest" description="Disordered" evidence="1">
    <location>
        <begin position="343"/>
        <end position="388"/>
    </location>
</feature>
<feature type="compositionally biased region" description="Polar residues" evidence="1">
    <location>
        <begin position="119"/>
        <end position="137"/>
    </location>
</feature>
<dbReference type="SUPFAM" id="SSF53098">
    <property type="entry name" value="Ribonuclease H-like"/>
    <property type="match status" value="1"/>
</dbReference>
<evidence type="ECO:0000313" key="4">
    <source>
        <dbReference type="Proteomes" id="UP000078284"/>
    </source>
</evidence>
<dbReference type="PROSITE" id="PS50994">
    <property type="entry name" value="INTEGRASE"/>
    <property type="match status" value="1"/>
</dbReference>
<dbReference type="Proteomes" id="UP000078284">
    <property type="component" value="Unassembled WGS sequence"/>
</dbReference>
<sequence>MDPNSSNSTGSGLPVQIPNNNVTDGHLPTDLPPGTKVDVVHNADAENISQNSNSSGSDQITPPPHTRGGEQNVTIQPLNGDNPANPKRDKHNACLPKAIGPTFTTDGLFAPRYTWTRNQTTASSSRVPGNSTQQRTSIAYPPSIPRIPGSDLLNSPTDPKAPVDTRNVVDMDTFRNHAAQTNANMAQMHSRMHLAVSDAPVIDRVIEETRRTPFTDRIARFRIRDLGRLRFPEFREELTVRQPVTLNDALHKALHFAKAEEELPVLALRFKKSKTQNAPLAIKKPFKKENQTQGQHTLFAIEEAAEDESPELDLRKYCKYHKKRGHSTEECCALKKLIAVGGKTKKGSNPKVETPPPDEQEEEQTLKQKKRDRTPEGGDSPPPTRRERIDLVFVELDLRTMKAVPSTYHQCIKFPLDKGITVVYSSQRRSRKCYMGSYEHIKKADPVVLMIEDKLAEMKTVRSSDPSQRGPRKSLITQVCIDESDPKRCVGIGQDLDLAIRENLITFLKEKETASPGQVQTSELDKTMEVYIDDMLVKSAHEKDHVPQLRECFKIVNKFEMKLNPEKCSFGVPSGEFLGYLVTERGIEANPKQIAAFIEMPSPKTAREVQRLTGCIAALNRFISRSADKCVPFYQLLRKDKKFDWNDDCDQAFKQLKAYRSELPILAKPQRRGTIVPVHGSLLNRDKQRPAQGMGIRDIHAHSDSQLVTSQFHGEYEAKDECMEAYLELVKTLTQQFESFELTRIRRGENTSGYVAALASTTTAAARALAEAAEASVAEGEPKLENPKHPSIDLTVKHAGMETSATCNFTRVTRSTTAAARALAAAAEASVAEGEPELETPEQPALYEPKMYNDWRILIIDYIERGITPPDKWEARKLKAQSARYRITERRLMKRRIAGPYMVCTYGQQTKDLMKSMHEGQCGSHCSGRTLALRIKKQGYFWPTMLADCIAHSLRSHGSLRWEEETKNLPVLTDYSTKLIEAKAFQQVTEKQVEDFLWENIVCRHGIPYEIVTDNGTNLTSGKIKEFCDKWKIRLTTSTPSYPQEAVILVETIVPSVRRTASPANSDLNTQMLQDNMDFIDECRDQAMIRLQNYQQAAARYYNSNINIRRFEVGELVLRKVFSNTRELNAGKLGTNWDGPYRITEVVRDGVYKLVKVINGVPELRAWNAMHLKKYHE</sequence>
<evidence type="ECO:0000259" key="2">
    <source>
        <dbReference type="PROSITE" id="PS50994"/>
    </source>
</evidence>
<dbReference type="EMBL" id="LUHQ01000008">
    <property type="protein sequence ID" value="OAO89425.1"/>
    <property type="molecule type" value="Genomic_DNA"/>
</dbReference>
<dbReference type="Gene3D" id="1.10.340.70">
    <property type="match status" value="1"/>
</dbReference>
<dbReference type="InterPro" id="IPR000477">
    <property type="entry name" value="RT_dom"/>
</dbReference>
<feature type="compositionally biased region" description="Polar residues" evidence="1">
    <location>
        <begin position="69"/>
        <end position="79"/>
    </location>
</feature>